<keyword evidence="8 12" id="KW-0347">Helicase</keyword>
<evidence type="ECO:0000256" key="4">
    <source>
        <dbReference type="ARBA" id="ARBA00022517"/>
    </source>
</evidence>
<dbReference type="FunFam" id="3.40.50.300:FF:000008">
    <property type="entry name" value="ATP-dependent RNA helicase RhlB"/>
    <property type="match status" value="1"/>
</dbReference>
<dbReference type="AlphaFoldDB" id="A0A139AKA5"/>
<dbReference type="InterPro" id="IPR014001">
    <property type="entry name" value="Helicase_ATP-bd"/>
</dbReference>
<dbReference type="OrthoDB" id="196131at2759"/>
<dbReference type="EC" id="3.6.4.13" evidence="3"/>
<dbReference type="Proteomes" id="UP000070544">
    <property type="component" value="Unassembled WGS sequence"/>
</dbReference>
<dbReference type="InterPro" id="IPR001650">
    <property type="entry name" value="Helicase_C-like"/>
</dbReference>
<evidence type="ECO:0000256" key="7">
    <source>
        <dbReference type="ARBA" id="ARBA00022801"/>
    </source>
</evidence>
<dbReference type="STRING" id="1344416.A0A139AKA5"/>
<dbReference type="SMART" id="SM00490">
    <property type="entry name" value="HELICc"/>
    <property type="match status" value="1"/>
</dbReference>
<dbReference type="EMBL" id="KQ965748">
    <property type="protein sequence ID" value="KXS17128.1"/>
    <property type="molecule type" value="Genomic_DNA"/>
</dbReference>
<evidence type="ECO:0000256" key="3">
    <source>
        <dbReference type="ARBA" id="ARBA00012552"/>
    </source>
</evidence>
<dbReference type="InterPro" id="IPR027417">
    <property type="entry name" value="P-loop_NTPase"/>
</dbReference>
<keyword evidence="7 12" id="KW-0378">Hydrolase</keyword>
<evidence type="ECO:0000256" key="5">
    <source>
        <dbReference type="ARBA" id="ARBA00022552"/>
    </source>
</evidence>
<comment type="subcellular location">
    <subcellularLocation>
        <location evidence="1">Nucleus</location>
        <location evidence="1">Nucleolus</location>
    </subcellularLocation>
</comment>
<keyword evidence="9 12" id="KW-0067">ATP-binding</keyword>
<evidence type="ECO:0000313" key="15">
    <source>
        <dbReference type="EMBL" id="KXS17128.1"/>
    </source>
</evidence>
<dbReference type="InterPro" id="IPR011545">
    <property type="entry name" value="DEAD/DEAH_box_helicase_dom"/>
</dbReference>
<dbReference type="GO" id="GO:0030687">
    <property type="term" value="C:preribosome, large subunit precursor"/>
    <property type="evidence" value="ECO:0007669"/>
    <property type="project" value="EnsemblFungi"/>
</dbReference>
<evidence type="ECO:0000256" key="10">
    <source>
        <dbReference type="ARBA" id="ARBA00023242"/>
    </source>
</evidence>
<reference evidence="15 16" key="1">
    <citation type="journal article" date="2015" name="Genome Biol. Evol.">
        <title>Phylogenomic analyses indicate that early fungi evolved digesting cell walls of algal ancestors of land plants.</title>
        <authorList>
            <person name="Chang Y."/>
            <person name="Wang S."/>
            <person name="Sekimoto S."/>
            <person name="Aerts A.L."/>
            <person name="Choi C."/>
            <person name="Clum A."/>
            <person name="LaButti K.M."/>
            <person name="Lindquist E.A."/>
            <person name="Yee Ngan C."/>
            <person name="Ohm R.A."/>
            <person name="Salamov A.A."/>
            <person name="Grigoriev I.V."/>
            <person name="Spatafora J.W."/>
            <person name="Berbee M.L."/>
        </authorList>
    </citation>
    <scope>NUCLEOTIDE SEQUENCE [LARGE SCALE GENOMIC DNA]</scope>
    <source>
        <strain evidence="15 16">JEL478</strain>
    </source>
</reference>
<keyword evidence="5" id="KW-0698">rRNA processing</keyword>
<dbReference type="GO" id="GO:0000464">
    <property type="term" value="P:endonucleolytic cleavage in ITS1 upstream of 5.8S rRNA from tricistronic rRNA transcript (SSU-rRNA, 5.8S rRNA, LSU-rRNA)"/>
    <property type="evidence" value="ECO:0007669"/>
    <property type="project" value="EnsemblFungi"/>
</dbReference>
<proteinExistence type="inferred from homology"/>
<dbReference type="GO" id="GO:0003676">
    <property type="term" value="F:nucleic acid binding"/>
    <property type="evidence" value="ECO:0007669"/>
    <property type="project" value="InterPro"/>
</dbReference>
<dbReference type="PANTHER" id="PTHR47958">
    <property type="entry name" value="ATP-DEPENDENT RNA HELICASE DBP3"/>
    <property type="match status" value="1"/>
</dbReference>
<feature type="domain" description="Helicase ATP-binding" evidence="13">
    <location>
        <begin position="18"/>
        <end position="199"/>
    </location>
</feature>
<dbReference type="CDD" id="cd18787">
    <property type="entry name" value="SF2_C_DEAD"/>
    <property type="match status" value="1"/>
</dbReference>
<keyword evidence="4" id="KW-0690">Ribosome biogenesis</keyword>
<comment type="similarity">
    <text evidence="2">Belongs to the DEAD box helicase family. DDX5/DBP2 subfamily.</text>
</comment>
<dbReference type="SMART" id="SM00487">
    <property type="entry name" value="DEXDc"/>
    <property type="match status" value="1"/>
</dbReference>
<name>A0A139AKA5_GONPJ</name>
<dbReference type="PROSITE" id="PS00039">
    <property type="entry name" value="DEAD_ATP_HELICASE"/>
    <property type="match status" value="1"/>
</dbReference>
<dbReference type="InterPro" id="IPR044742">
    <property type="entry name" value="DEAD/DEAH_RhlB"/>
</dbReference>
<dbReference type="PROSITE" id="PS51192">
    <property type="entry name" value="HELICASE_ATP_BIND_1"/>
    <property type="match status" value="1"/>
</dbReference>
<evidence type="ECO:0000259" key="14">
    <source>
        <dbReference type="PROSITE" id="PS51194"/>
    </source>
</evidence>
<evidence type="ECO:0000256" key="8">
    <source>
        <dbReference type="ARBA" id="ARBA00022806"/>
    </source>
</evidence>
<organism evidence="15 16">
    <name type="scientific">Gonapodya prolifera (strain JEL478)</name>
    <name type="common">Monoblepharis prolifera</name>
    <dbReference type="NCBI Taxonomy" id="1344416"/>
    <lineage>
        <taxon>Eukaryota</taxon>
        <taxon>Fungi</taxon>
        <taxon>Fungi incertae sedis</taxon>
        <taxon>Chytridiomycota</taxon>
        <taxon>Chytridiomycota incertae sedis</taxon>
        <taxon>Monoblepharidomycetes</taxon>
        <taxon>Monoblepharidales</taxon>
        <taxon>Gonapodyaceae</taxon>
        <taxon>Gonapodya</taxon>
    </lineage>
</organism>
<dbReference type="SUPFAM" id="SSF52540">
    <property type="entry name" value="P-loop containing nucleoside triphosphate hydrolases"/>
    <property type="match status" value="1"/>
</dbReference>
<evidence type="ECO:0000256" key="1">
    <source>
        <dbReference type="ARBA" id="ARBA00004604"/>
    </source>
</evidence>
<evidence type="ECO:0000313" key="16">
    <source>
        <dbReference type="Proteomes" id="UP000070544"/>
    </source>
</evidence>
<keyword evidence="16" id="KW-1185">Reference proteome</keyword>
<gene>
    <name evidence="15" type="ORF">M427DRAFT_97189</name>
</gene>
<dbReference type="GO" id="GO:0003724">
    <property type="term" value="F:RNA helicase activity"/>
    <property type="evidence" value="ECO:0007669"/>
    <property type="project" value="UniProtKB-EC"/>
</dbReference>
<dbReference type="CDD" id="cd00268">
    <property type="entry name" value="DEADc"/>
    <property type="match status" value="1"/>
</dbReference>
<feature type="domain" description="Helicase C-terminal" evidence="14">
    <location>
        <begin position="223"/>
        <end position="380"/>
    </location>
</feature>
<evidence type="ECO:0000256" key="9">
    <source>
        <dbReference type="ARBA" id="ARBA00022840"/>
    </source>
</evidence>
<dbReference type="PROSITE" id="PS51194">
    <property type="entry name" value="HELICASE_CTER"/>
    <property type="match status" value="1"/>
</dbReference>
<dbReference type="GO" id="GO:0005524">
    <property type="term" value="F:ATP binding"/>
    <property type="evidence" value="ECO:0007669"/>
    <property type="project" value="UniProtKB-KW"/>
</dbReference>
<evidence type="ECO:0000256" key="12">
    <source>
        <dbReference type="RuleBase" id="RU000492"/>
    </source>
</evidence>
<keyword evidence="10" id="KW-0539">Nucleus</keyword>
<comment type="function">
    <text evidence="11">ATP-dependent RNA helicase required for 60S ribosomal subunit synthesis. Involved in efficient pre-rRNA processing, predominantly at site A3, which is necessary for the normal formation of 25S and 5.8S rRNAs.</text>
</comment>
<dbReference type="InterPro" id="IPR000629">
    <property type="entry name" value="RNA-helicase_DEAD-box_CS"/>
</dbReference>
<protein>
    <recommendedName>
        <fullName evidence="3">RNA helicase</fullName>
        <ecNumber evidence="3">3.6.4.13</ecNumber>
    </recommendedName>
</protein>
<evidence type="ECO:0000259" key="13">
    <source>
        <dbReference type="PROSITE" id="PS51192"/>
    </source>
</evidence>
<keyword evidence="6 12" id="KW-0547">Nucleotide-binding</keyword>
<evidence type="ECO:0000256" key="11">
    <source>
        <dbReference type="ARBA" id="ARBA00037449"/>
    </source>
</evidence>
<dbReference type="Pfam" id="PF00270">
    <property type="entry name" value="DEAD"/>
    <property type="match status" value="1"/>
</dbReference>
<evidence type="ECO:0000256" key="6">
    <source>
        <dbReference type="ARBA" id="ARBA00022741"/>
    </source>
</evidence>
<dbReference type="OMA" id="RGKNAMD"/>
<evidence type="ECO:0000256" key="2">
    <source>
        <dbReference type="ARBA" id="ARBA00009334"/>
    </source>
</evidence>
<dbReference type="Pfam" id="PF00271">
    <property type="entry name" value="Helicase_C"/>
    <property type="match status" value="1"/>
</dbReference>
<dbReference type="Gene3D" id="3.40.50.300">
    <property type="entry name" value="P-loop containing nucleotide triphosphate hydrolases"/>
    <property type="match status" value="2"/>
</dbReference>
<dbReference type="GO" id="GO:0005730">
    <property type="term" value="C:nucleolus"/>
    <property type="evidence" value="ECO:0007669"/>
    <property type="project" value="EnsemblFungi"/>
</dbReference>
<sequence>MEALKKFEKPTPIQSVTWPVANSGRDMVGIAQTGSGKTLAFGLPLLQCLHTRRADKPSKSSSKPRSLVLAPTRELAMQIHTTLQPLAKSLNLGCVCIYGGVPKPDQQRELRKGCDVIVATPGRLVDFLGDGTVELHTAVFAVLDEADRMLDMGFEKDVREIMGKVCPFVAPHQTLYLSATWPPTVFRLAAQFLTNPVHITVGSQDLAANKKITQSVEVLEPFAKERRMFELLEKWIGKGGRGKGKAQRVLVFALYKKEATRLEQAILGRGYDVVAIHGDLTQPARTAALAKFRSGDVPLLVATDVAARGLDIPEVEYVLNYTFPLTIEDYVHRIGRTARAGRTGVSHTFFTMHDKAHSGALMNVLRDAGQEVPDDLKKFGGSVKKKVDKNFGAFYKEIDPNAKSSHVKFGEDDDE</sequence>
<dbReference type="GO" id="GO:0016787">
    <property type="term" value="F:hydrolase activity"/>
    <property type="evidence" value="ECO:0007669"/>
    <property type="project" value="UniProtKB-KW"/>
</dbReference>
<accession>A0A139AKA5</accession>